<feature type="region of interest" description="Disordered" evidence="2">
    <location>
        <begin position="376"/>
        <end position="450"/>
    </location>
</feature>
<dbReference type="InterPro" id="IPR013088">
    <property type="entry name" value="Znf_NHR/GATA"/>
</dbReference>
<gene>
    <name evidence="4" type="ORF">PIIN_08277</name>
</gene>
<dbReference type="GO" id="GO:0008270">
    <property type="term" value="F:zinc ion binding"/>
    <property type="evidence" value="ECO:0007669"/>
    <property type="project" value="UniProtKB-KW"/>
</dbReference>
<accession>G4TSN1</accession>
<dbReference type="InterPro" id="IPR000679">
    <property type="entry name" value="Znf_GATA"/>
</dbReference>
<feature type="compositionally biased region" description="Polar residues" evidence="2">
    <location>
        <begin position="773"/>
        <end position="784"/>
    </location>
</feature>
<feature type="compositionally biased region" description="Polar residues" evidence="2">
    <location>
        <begin position="711"/>
        <end position="729"/>
    </location>
</feature>
<keyword evidence="1" id="KW-0863">Zinc-finger</keyword>
<feature type="compositionally biased region" description="Gly residues" evidence="2">
    <location>
        <begin position="600"/>
        <end position="624"/>
    </location>
</feature>
<dbReference type="eggNOG" id="KOG1601">
    <property type="taxonomic scope" value="Eukaryota"/>
</dbReference>
<evidence type="ECO:0000313" key="4">
    <source>
        <dbReference type="EMBL" id="CCA74324.1"/>
    </source>
</evidence>
<dbReference type="EMBL" id="CAFZ01000302">
    <property type="protein sequence ID" value="CCA74324.1"/>
    <property type="molecule type" value="Genomic_DNA"/>
</dbReference>
<feature type="region of interest" description="Disordered" evidence="2">
    <location>
        <begin position="572"/>
        <end position="638"/>
    </location>
</feature>
<dbReference type="GO" id="GO:0006355">
    <property type="term" value="P:regulation of DNA-templated transcription"/>
    <property type="evidence" value="ECO:0007669"/>
    <property type="project" value="InterPro"/>
</dbReference>
<dbReference type="Gene3D" id="3.30.50.10">
    <property type="entry name" value="Erythroid Transcription Factor GATA-1, subunit A"/>
    <property type="match status" value="1"/>
</dbReference>
<dbReference type="SUPFAM" id="SSF57716">
    <property type="entry name" value="Glucocorticoid receptor-like (DNA-binding domain)"/>
    <property type="match status" value="1"/>
</dbReference>
<feature type="region of interest" description="Disordered" evidence="2">
    <location>
        <begin position="470"/>
        <end position="499"/>
    </location>
</feature>
<feature type="region of interest" description="Disordered" evidence="2">
    <location>
        <begin position="87"/>
        <end position="123"/>
    </location>
</feature>
<dbReference type="Proteomes" id="UP000007148">
    <property type="component" value="Unassembled WGS sequence"/>
</dbReference>
<proteinExistence type="predicted"/>
<feature type="compositionally biased region" description="Low complexity" evidence="2">
    <location>
        <begin position="661"/>
        <end position="675"/>
    </location>
</feature>
<feature type="region of interest" description="Disordered" evidence="2">
    <location>
        <begin position="148"/>
        <end position="188"/>
    </location>
</feature>
<evidence type="ECO:0000313" key="5">
    <source>
        <dbReference type="Proteomes" id="UP000007148"/>
    </source>
</evidence>
<comment type="caution">
    <text evidence="4">The sequence shown here is derived from an EMBL/GenBank/DDBJ whole genome shotgun (WGS) entry which is preliminary data.</text>
</comment>
<sequence>MASSTPSYATTESSGRLPPTTDVDSANLTPSEILTLLDRDTAYVLANYTTSLSVDDVRAGYGIDHAGVGDGPTAPLTIGGALRSSSRRALGVKRTSGSTMRNTKPYAVPGYSTSTDSGRRRGYSLDSQLDAKPVAGCADPYWLPPPPSSSLLLSPTTPSTSVPSSTSDESGSTHSASESPPSVKSEPLDASLIKSESADDLLLFSTSTSLPNELHMWTYSTSSSIHELQAPGFKRTDSTDKVRMRVGEMAQHRESGTLPPHLSANAAGANGLTNRDANYMKGMQYTFAVDPRVKPLSTTPSMDAGAGRGGGVMGKMRVKPMGMHPPPVPAKALKQQQQQQQQQAGLQNQAQKNEVGKDGDTTMHAVVKNEHAMDVSEDHASAEDDSMQHDANHAATSVEQDDQLYSRHEEDDGEGTGHHTPTQHHMLPSHHPSALPYPPPPSTGPAAHALSNAFTGNSYSNGYNNTSYNGSGGNSYGRAQHGGGSGSTQQAQPQHQAPPQPNIIRFPTIFSSDFGPTALLCAVPTANAPAVAPHFSFESLGSPSPSEVGMFQSFAALGNTLDGMTTIQSNVTTQGIYGPGGPPSASSTSGTGSNSFARGAGVGNAGGYTSGSTGGSSGHPGIGIGMQTSGTGFDFGVPRPTFEFPIDDILKGELGEGDGAQGASTTGATSGADATMGWDTSNDMFSFVTGSAAAWGVQPAEIHSPGGTPANGVNSSTMNQSVPLVTSPTRRAFSGHPTSARSPATNAYSAQIQSHQQQQQQQAVGQQTPHQAKANNTSPVSMSSGGVKGEGYDGSPTSGQGAVAQSPQSVSGSTPSSMVSPAPSSAPMIATATPGGTVAGTAAGSVVPGNVGNTAPGGVKSECANCGATHTPLWRRGLNDELNCNACGLYCKLVRCLFPSSPMWWLLLSMVQPCFLQSAACRAATSGIGSLRRWRTVALVRADISGNWSLVKLL</sequence>
<feature type="compositionally biased region" description="Basic and acidic residues" evidence="2">
    <location>
        <begin position="376"/>
        <end position="392"/>
    </location>
</feature>
<dbReference type="CDD" id="cd00202">
    <property type="entry name" value="ZnF_GATA"/>
    <property type="match status" value="1"/>
</dbReference>
<keyword evidence="1" id="KW-0862">Zinc</keyword>
<feature type="region of interest" description="Disordered" evidence="2">
    <location>
        <begin position="296"/>
        <end position="357"/>
    </location>
</feature>
<protein>
    <submittedName>
        <fullName evidence="4">Related to siderophore biosynthesis regulatory protein-Laccaria bicolor</fullName>
    </submittedName>
</protein>
<feature type="compositionally biased region" description="Low complexity" evidence="2">
    <location>
        <begin position="149"/>
        <end position="182"/>
    </location>
</feature>
<feature type="domain" description="GATA-type" evidence="3">
    <location>
        <begin position="862"/>
        <end position="893"/>
    </location>
</feature>
<dbReference type="SMART" id="SM00401">
    <property type="entry name" value="ZnF_GATA"/>
    <property type="match status" value="1"/>
</dbReference>
<feature type="compositionally biased region" description="Gly residues" evidence="2">
    <location>
        <begin position="470"/>
        <end position="486"/>
    </location>
</feature>
<feature type="region of interest" description="Disordered" evidence="2">
    <location>
        <begin position="651"/>
        <end position="675"/>
    </location>
</feature>
<feature type="compositionally biased region" description="Polar residues" evidence="2">
    <location>
        <begin position="1"/>
        <end position="14"/>
    </location>
</feature>
<keyword evidence="1" id="KW-0479">Metal-binding</keyword>
<feature type="compositionally biased region" description="Low complexity" evidence="2">
    <location>
        <begin position="805"/>
        <end position="831"/>
    </location>
</feature>
<evidence type="ECO:0000259" key="3">
    <source>
        <dbReference type="PROSITE" id="PS50114"/>
    </source>
</evidence>
<dbReference type="PRINTS" id="PR00619">
    <property type="entry name" value="GATAZNFINGER"/>
</dbReference>
<dbReference type="OrthoDB" id="515401at2759"/>
<dbReference type="AlphaFoldDB" id="G4TSN1"/>
<name>G4TSN1_SERID</name>
<reference evidence="4 5" key="1">
    <citation type="journal article" date="2011" name="PLoS Pathog.">
        <title>Endophytic Life Strategies Decoded by Genome and Transcriptome Analyses of the Mutualistic Root Symbiont Piriformospora indica.</title>
        <authorList>
            <person name="Zuccaro A."/>
            <person name="Lahrmann U."/>
            <person name="Guldener U."/>
            <person name="Langen G."/>
            <person name="Pfiffi S."/>
            <person name="Biedenkopf D."/>
            <person name="Wong P."/>
            <person name="Samans B."/>
            <person name="Grimm C."/>
            <person name="Basiewicz M."/>
            <person name="Murat C."/>
            <person name="Martin F."/>
            <person name="Kogel K.H."/>
        </authorList>
    </citation>
    <scope>NUCLEOTIDE SEQUENCE [LARGE SCALE GENOMIC DNA]</scope>
    <source>
        <strain evidence="4 5">DSM 11827</strain>
    </source>
</reference>
<dbReference type="STRING" id="1109443.G4TSN1"/>
<dbReference type="PROSITE" id="PS50114">
    <property type="entry name" value="GATA_ZN_FINGER_2"/>
    <property type="match status" value="1"/>
</dbReference>
<dbReference type="Pfam" id="PF00320">
    <property type="entry name" value="GATA"/>
    <property type="match status" value="1"/>
</dbReference>
<organism evidence="4 5">
    <name type="scientific">Serendipita indica (strain DSM 11827)</name>
    <name type="common">Root endophyte fungus</name>
    <name type="synonym">Piriformospora indica</name>
    <dbReference type="NCBI Taxonomy" id="1109443"/>
    <lineage>
        <taxon>Eukaryota</taxon>
        <taxon>Fungi</taxon>
        <taxon>Dikarya</taxon>
        <taxon>Basidiomycota</taxon>
        <taxon>Agaricomycotina</taxon>
        <taxon>Agaricomycetes</taxon>
        <taxon>Sebacinales</taxon>
        <taxon>Serendipitaceae</taxon>
        <taxon>Serendipita</taxon>
    </lineage>
</organism>
<dbReference type="GO" id="GO:0043565">
    <property type="term" value="F:sequence-specific DNA binding"/>
    <property type="evidence" value="ECO:0007669"/>
    <property type="project" value="InterPro"/>
</dbReference>
<feature type="compositionally biased region" description="Low complexity" evidence="2">
    <location>
        <begin position="751"/>
        <end position="771"/>
    </location>
</feature>
<feature type="compositionally biased region" description="Low complexity" evidence="2">
    <location>
        <begin position="583"/>
        <end position="593"/>
    </location>
</feature>
<dbReference type="HOGENOM" id="CLU_309072_0_0_1"/>
<feature type="region of interest" description="Disordered" evidence="2">
    <location>
        <begin position="1"/>
        <end position="26"/>
    </location>
</feature>
<feature type="compositionally biased region" description="Low complexity" evidence="2">
    <location>
        <begin position="330"/>
        <end position="353"/>
    </location>
</feature>
<evidence type="ECO:0000256" key="1">
    <source>
        <dbReference type="PROSITE-ProRule" id="PRU00094"/>
    </source>
</evidence>
<feature type="compositionally biased region" description="Polar residues" evidence="2">
    <location>
        <begin position="736"/>
        <end position="750"/>
    </location>
</feature>
<dbReference type="InParanoid" id="G4TSN1"/>
<evidence type="ECO:0000256" key="2">
    <source>
        <dbReference type="SAM" id="MobiDB-lite"/>
    </source>
</evidence>
<keyword evidence="5" id="KW-1185">Reference proteome</keyword>
<feature type="region of interest" description="Disordered" evidence="2">
    <location>
        <begin position="699"/>
        <end position="831"/>
    </location>
</feature>